<feature type="compositionally biased region" description="Low complexity" evidence="1">
    <location>
        <begin position="402"/>
        <end position="418"/>
    </location>
</feature>
<name>A0A831XM04_GEOME</name>
<feature type="compositionally biased region" description="Pro residues" evidence="1">
    <location>
        <begin position="47"/>
        <end position="56"/>
    </location>
</feature>
<accession>A0A831XM04</accession>
<evidence type="ECO:0000256" key="1">
    <source>
        <dbReference type="SAM" id="MobiDB-lite"/>
    </source>
</evidence>
<comment type="caution">
    <text evidence="3">The sequence shown here is derived from an EMBL/GenBank/DDBJ whole genome shotgun (WGS) entry which is preliminary data.</text>
</comment>
<dbReference type="AlphaFoldDB" id="A0A831XM04"/>
<reference evidence="3" key="1">
    <citation type="journal article" date="2020" name="mSystems">
        <title>Genome- and Community-Level Interaction Insights into Carbon Utilization and Element Cycling Functions of Hydrothermarchaeota in Hydrothermal Sediment.</title>
        <authorList>
            <person name="Zhou Z."/>
            <person name="Liu Y."/>
            <person name="Xu W."/>
            <person name="Pan J."/>
            <person name="Luo Z.H."/>
            <person name="Li M."/>
        </authorList>
    </citation>
    <scope>NUCLEOTIDE SEQUENCE [LARGE SCALE GENOMIC DNA]</scope>
    <source>
        <strain evidence="3">SpSt-349</strain>
    </source>
</reference>
<keyword evidence="2" id="KW-1133">Transmembrane helix</keyword>
<dbReference type="EMBL" id="DSOV01000042">
    <property type="protein sequence ID" value="HEN42551.1"/>
    <property type="molecule type" value="Genomic_DNA"/>
</dbReference>
<organism evidence="3">
    <name type="scientific">Geobacter metallireducens</name>
    <dbReference type="NCBI Taxonomy" id="28232"/>
    <lineage>
        <taxon>Bacteria</taxon>
        <taxon>Pseudomonadati</taxon>
        <taxon>Thermodesulfobacteriota</taxon>
        <taxon>Desulfuromonadia</taxon>
        <taxon>Geobacterales</taxon>
        <taxon>Geobacteraceae</taxon>
        <taxon>Geobacter</taxon>
    </lineage>
</organism>
<dbReference type="PANTHER" id="PTHR40076">
    <property type="entry name" value="MEMBRANE PROTEIN-RELATED"/>
    <property type="match status" value="1"/>
</dbReference>
<dbReference type="InterPro" id="IPR010380">
    <property type="entry name" value="DUF975"/>
</dbReference>
<feature type="transmembrane region" description="Helical" evidence="2">
    <location>
        <begin position="266"/>
        <end position="299"/>
    </location>
</feature>
<keyword evidence="2" id="KW-0472">Membrane</keyword>
<feature type="transmembrane region" description="Helical" evidence="2">
    <location>
        <begin position="202"/>
        <end position="222"/>
    </location>
</feature>
<feature type="region of interest" description="Disordered" evidence="1">
    <location>
        <begin position="402"/>
        <end position="421"/>
    </location>
</feature>
<feature type="region of interest" description="Disordered" evidence="1">
    <location>
        <begin position="39"/>
        <end position="96"/>
    </location>
</feature>
<keyword evidence="2" id="KW-0812">Transmembrane</keyword>
<protein>
    <recommendedName>
        <fullName evidence="4">Zinc finger/thioredoxin putative domain-containing protein</fullName>
    </recommendedName>
</protein>
<sequence>MDQLRIVCPHCQFARDIRRDQAPKQPVTATCPRCKGKFLLDPAKPAMTPPPSPPQPTAGEATPPRQQPPAPSSPSPSSHGAPPRQTPRPARPAPARQGELRGIGELLGNAWTVFQSRFATLFIIYLLFLLAAAAAPVAAGALGFTLASLAPSAKGAVTALSAIIGAAVGILGFSWGWGACVAASLDETLDTRAAFAVSREKLLPFALVSFLVSFIITGGYLLFVIPGIIFSVWFFFANFVIFDDDTRGMSALLKSRAYTAGRWFDVFLRLVVIWACLAVVGAIPVAGLLLTLVAIPYVMVYQALLFKDLKEAAGEVIYPCGFGDGARWVGLAALGYVAIPALLLATFGAALHKNLAPLMGAGGPVISLPAPTNSGGGDGDFRVIPIPPQGEPSGGIAVAPVEGGSAPSFPSSSQPAEQNQARHPEHIHVFIYSVNYGGKVEANGATIRNLETKPDMQYNYNENGEELSFGPNTITVDYAPVKDPAATMEPRLHLKISYWNGSDKRVLGDWEIRETTPGRKTFNLDIPPDLGKQ</sequence>
<dbReference type="PANTHER" id="PTHR40076:SF1">
    <property type="entry name" value="MEMBRANE PROTEIN"/>
    <property type="match status" value="1"/>
</dbReference>
<gene>
    <name evidence="3" type="ORF">ENQ87_09265</name>
</gene>
<evidence type="ECO:0000313" key="3">
    <source>
        <dbReference type="EMBL" id="HEN42551.1"/>
    </source>
</evidence>
<feature type="transmembrane region" description="Helical" evidence="2">
    <location>
        <begin position="159"/>
        <end position="181"/>
    </location>
</feature>
<feature type="compositionally biased region" description="Pro residues" evidence="1">
    <location>
        <begin position="65"/>
        <end position="74"/>
    </location>
</feature>
<proteinExistence type="predicted"/>
<feature type="transmembrane region" description="Helical" evidence="2">
    <location>
        <begin position="122"/>
        <end position="147"/>
    </location>
</feature>
<evidence type="ECO:0008006" key="4">
    <source>
        <dbReference type="Google" id="ProtNLM"/>
    </source>
</evidence>
<feature type="transmembrane region" description="Helical" evidence="2">
    <location>
        <begin position="328"/>
        <end position="351"/>
    </location>
</feature>
<evidence type="ECO:0000256" key="2">
    <source>
        <dbReference type="SAM" id="Phobius"/>
    </source>
</evidence>